<reference evidence="3 4" key="1">
    <citation type="journal article" date="2015" name="Genome Biol. Evol.">
        <title>Comparative Genomics of Listeria Sensu Lato: Genus-Wide Differences in Evolutionary Dynamics and the Progressive Gain of Complex, Potentially Pathogenicity-Related Traits through Lateral Gene Transfer.</title>
        <authorList>
            <person name="Chiara M."/>
            <person name="Caruso M."/>
            <person name="D'Erchia A.M."/>
            <person name="Manzari C."/>
            <person name="Fraccalvieri R."/>
            <person name="Goffredo E."/>
            <person name="Latorre L."/>
            <person name="Miccolupo A."/>
            <person name="Padalino I."/>
            <person name="Santagada G."/>
            <person name="Chiocco D."/>
            <person name="Pesole G."/>
            <person name="Horner D.S."/>
            <person name="Parisi A."/>
        </authorList>
    </citation>
    <scope>NUCLEOTIDE SEQUENCE [LARGE SCALE GENOMIC DNA]</scope>
    <source>
        <strain evidence="3 4">1991</strain>
    </source>
</reference>
<dbReference type="InterPro" id="IPR029787">
    <property type="entry name" value="Nucleotide_cyclase"/>
</dbReference>
<dbReference type="PROSITE" id="PS50887">
    <property type="entry name" value="GGDEF"/>
    <property type="match status" value="1"/>
</dbReference>
<dbReference type="PANTHER" id="PTHR45138:SF9">
    <property type="entry name" value="DIGUANYLATE CYCLASE DGCM-RELATED"/>
    <property type="match status" value="1"/>
</dbReference>
<dbReference type="GO" id="GO:1902201">
    <property type="term" value="P:negative regulation of bacterial-type flagellum-dependent cell motility"/>
    <property type="evidence" value="ECO:0007669"/>
    <property type="project" value="TreeGrafter"/>
</dbReference>
<dbReference type="SMART" id="SM00267">
    <property type="entry name" value="GGDEF"/>
    <property type="match status" value="1"/>
</dbReference>
<keyword evidence="4" id="KW-1185">Reference proteome</keyword>
<dbReference type="PANTHER" id="PTHR45138">
    <property type="entry name" value="REGULATORY COMPONENTS OF SENSORY TRANSDUCTION SYSTEM"/>
    <property type="match status" value="1"/>
</dbReference>
<feature type="transmembrane region" description="Helical" evidence="1">
    <location>
        <begin position="137"/>
        <end position="159"/>
    </location>
</feature>
<dbReference type="Pfam" id="PF00990">
    <property type="entry name" value="GGDEF"/>
    <property type="match status" value="1"/>
</dbReference>
<dbReference type="GO" id="GO:0043709">
    <property type="term" value="P:cell adhesion involved in single-species biofilm formation"/>
    <property type="evidence" value="ECO:0007669"/>
    <property type="project" value="TreeGrafter"/>
</dbReference>
<evidence type="ECO:0000259" key="2">
    <source>
        <dbReference type="PROSITE" id="PS50887"/>
    </source>
</evidence>
<dbReference type="InterPro" id="IPR043128">
    <property type="entry name" value="Rev_trsase/Diguanyl_cyclase"/>
</dbReference>
<dbReference type="OrthoDB" id="9759607at2"/>
<keyword evidence="1" id="KW-0472">Membrane</keyword>
<dbReference type="GO" id="GO:0052621">
    <property type="term" value="F:diguanylate cyclase activity"/>
    <property type="evidence" value="ECO:0007669"/>
    <property type="project" value="TreeGrafter"/>
</dbReference>
<keyword evidence="1" id="KW-0812">Transmembrane</keyword>
<dbReference type="InterPro" id="IPR000160">
    <property type="entry name" value="GGDEF_dom"/>
</dbReference>
<dbReference type="EMBL" id="AZHO01000008">
    <property type="protein sequence ID" value="KMT60396.1"/>
    <property type="molecule type" value="Genomic_DNA"/>
</dbReference>
<dbReference type="Gene3D" id="3.30.70.270">
    <property type="match status" value="1"/>
</dbReference>
<keyword evidence="1" id="KW-1133">Transmembrane helix</keyword>
<sequence>MDMWSFFKILSYAFANIAVLVFAYFLLARFMKFQFDEPPTWSIRILSGVLGGFFAFLLMNFSIVAEGSRTLNLIWVFIVLNAYYFGGTSAFITCLFITFERLLFGDMQVAIVFSIVYLAIGILQLVIGPFLRKKTNFVQLFIVFALTIVPLSTMGLLIAPNISLKVIIEIAIYILLGTFACYYIVTDLTTLGKQMSFFERTSKIDFLTKIENRYMFTAKLEQLFGKELFYLFLLDLNHFKKINDVYGHDIGDLALKLFAEKLYELYPDCCYRLGGDEFAILIPSHSAFNPEFASRELKKTIAGIRVELPNKEIIFFSTSIGYMRSDHASSEEKLYRLADKALYADKQT</sequence>
<organism evidence="3 4">
    <name type="scientific">Listeria fleischmannii 1991</name>
    <dbReference type="NCBI Taxonomy" id="1430899"/>
    <lineage>
        <taxon>Bacteria</taxon>
        <taxon>Bacillati</taxon>
        <taxon>Bacillota</taxon>
        <taxon>Bacilli</taxon>
        <taxon>Bacillales</taxon>
        <taxon>Listeriaceae</taxon>
        <taxon>Listeria</taxon>
    </lineage>
</organism>
<dbReference type="GO" id="GO:0005886">
    <property type="term" value="C:plasma membrane"/>
    <property type="evidence" value="ECO:0007669"/>
    <property type="project" value="TreeGrafter"/>
</dbReference>
<protein>
    <submittedName>
        <fullName evidence="3">Diguanylate cyclase domain-containing protein</fullName>
    </submittedName>
</protein>
<feature type="transmembrane region" description="Helical" evidence="1">
    <location>
        <begin position="43"/>
        <end position="61"/>
    </location>
</feature>
<evidence type="ECO:0000313" key="4">
    <source>
        <dbReference type="Proteomes" id="UP000052258"/>
    </source>
</evidence>
<name>A0A0J8J7U4_9LIST</name>
<dbReference type="SUPFAM" id="SSF55073">
    <property type="entry name" value="Nucleotide cyclase"/>
    <property type="match status" value="1"/>
</dbReference>
<feature type="transmembrane region" description="Helical" evidence="1">
    <location>
        <begin position="109"/>
        <end position="131"/>
    </location>
</feature>
<feature type="transmembrane region" description="Helical" evidence="1">
    <location>
        <begin position="73"/>
        <end position="97"/>
    </location>
</feature>
<gene>
    <name evidence="3" type="ORF">X560_0833</name>
</gene>
<dbReference type="RefSeq" id="WP_059139951.1">
    <property type="nucleotide sequence ID" value="NZ_KQ130611.1"/>
</dbReference>
<dbReference type="PATRIC" id="fig|1430899.3.peg.858"/>
<evidence type="ECO:0000313" key="3">
    <source>
        <dbReference type="EMBL" id="KMT60396.1"/>
    </source>
</evidence>
<dbReference type="AlphaFoldDB" id="A0A0J8J7U4"/>
<dbReference type="CDD" id="cd01949">
    <property type="entry name" value="GGDEF"/>
    <property type="match status" value="1"/>
</dbReference>
<proteinExistence type="predicted"/>
<dbReference type="NCBIfam" id="TIGR00254">
    <property type="entry name" value="GGDEF"/>
    <property type="match status" value="1"/>
</dbReference>
<dbReference type="Proteomes" id="UP000052258">
    <property type="component" value="Unassembled WGS sequence"/>
</dbReference>
<evidence type="ECO:0000256" key="1">
    <source>
        <dbReference type="SAM" id="Phobius"/>
    </source>
</evidence>
<feature type="transmembrane region" description="Helical" evidence="1">
    <location>
        <begin position="166"/>
        <end position="185"/>
    </location>
</feature>
<feature type="transmembrane region" description="Helical" evidence="1">
    <location>
        <begin position="12"/>
        <end position="31"/>
    </location>
</feature>
<dbReference type="InterPro" id="IPR050469">
    <property type="entry name" value="Diguanylate_Cyclase"/>
</dbReference>
<accession>A0A0J8J7U4</accession>
<comment type="caution">
    <text evidence="3">The sequence shown here is derived from an EMBL/GenBank/DDBJ whole genome shotgun (WGS) entry which is preliminary data.</text>
</comment>
<feature type="domain" description="GGDEF" evidence="2">
    <location>
        <begin position="227"/>
        <end position="348"/>
    </location>
</feature>